<dbReference type="AlphaFoldDB" id="A0A7D5S8E2"/>
<gene>
    <name evidence="1" type="ORF">HWD57_11035</name>
</gene>
<accession>A0A7D5S8E2</accession>
<protein>
    <submittedName>
        <fullName evidence="1">Host-nuclease inhibitor Gam family protein</fullName>
    </submittedName>
</protein>
<dbReference type="InterPro" id="IPR009951">
    <property type="entry name" value="Host-nuc_inhib_Gam"/>
</dbReference>
<dbReference type="GO" id="GO:0042262">
    <property type="term" value="P:DNA protection"/>
    <property type="evidence" value="ECO:0007669"/>
    <property type="project" value="InterPro"/>
</dbReference>
<reference evidence="1 2" key="1">
    <citation type="journal article" date="2019" name="Microbiome">
        <title>Annotated bacterial chromosomes from frame-shift-corrected long-read metagenomic data.</title>
        <authorList>
            <person name="Arumugam K."/>
            <person name="Bagci C."/>
            <person name="Bessarab I."/>
            <person name="Beier S."/>
            <person name="Buchfink B."/>
            <person name="Gorska A."/>
            <person name="Qiu G."/>
            <person name="Huson D.H."/>
            <person name="Williams R.B.H."/>
        </authorList>
    </citation>
    <scope>NUCLEOTIDE SEQUENCE [LARGE SCALE GENOMIC DNA]</scope>
    <source>
        <strain evidence="1">SSA1</strain>
    </source>
</reference>
<dbReference type="Proteomes" id="UP000509684">
    <property type="component" value="Chromosome"/>
</dbReference>
<proteinExistence type="predicted"/>
<dbReference type="KEGG" id="acog:HWD57_11035"/>
<sequence>MPPKTRIKAGPALAAVPQNRDEASQAVDEIGAATRELTRIEAEMNDRMAEIKTAYETQAAPLRARVDTLTLAIKTWAEANRDELTQHGKVKTHDLPAGQILWRTRPPSVRVTGVEAVLDSLRRMALERFIRVKEEVNREAILNEPETAAHIPGIAISQMEDFVVVPFEVELVAATV</sequence>
<evidence type="ECO:0000313" key="1">
    <source>
        <dbReference type="EMBL" id="QLH50256.1"/>
    </source>
</evidence>
<name>A0A7D5S8E2_9PROT</name>
<dbReference type="Gene3D" id="1.20.5.170">
    <property type="match status" value="1"/>
</dbReference>
<evidence type="ECO:0000313" key="2">
    <source>
        <dbReference type="Proteomes" id="UP000509684"/>
    </source>
</evidence>
<dbReference type="Pfam" id="PF07352">
    <property type="entry name" value="Phage_Mu_Gam"/>
    <property type="match status" value="1"/>
</dbReference>
<dbReference type="GO" id="GO:0003690">
    <property type="term" value="F:double-stranded DNA binding"/>
    <property type="evidence" value="ECO:0007669"/>
    <property type="project" value="InterPro"/>
</dbReference>
<dbReference type="SUPFAM" id="SSF161266">
    <property type="entry name" value="Gam-like"/>
    <property type="match status" value="1"/>
</dbReference>
<dbReference type="EMBL" id="CP058708">
    <property type="protein sequence ID" value="QLH50256.1"/>
    <property type="molecule type" value="Genomic_DNA"/>
</dbReference>
<organism evidence="1 2">
    <name type="scientific">Candidatus Accumulibacter cognatus</name>
    <dbReference type="NCBI Taxonomy" id="2954383"/>
    <lineage>
        <taxon>Bacteria</taxon>
        <taxon>Pseudomonadati</taxon>
        <taxon>Pseudomonadota</taxon>
        <taxon>Betaproteobacteria</taxon>
        <taxon>Candidatus Accumulibacter</taxon>
    </lineage>
</organism>